<dbReference type="RefSeq" id="WP_222874464.1">
    <property type="nucleotide sequence ID" value="NZ_CP039704.1"/>
</dbReference>
<dbReference type="InterPro" id="IPR001478">
    <property type="entry name" value="PDZ"/>
</dbReference>
<feature type="domain" description="PDZ" evidence="4">
    <location>
        <begin position="19"/>
        <end position="113"/>
    </location>
</feature>
<organism evidence="5 6">
    <name type="scientific">Hankyongella ginsenosidimutans</name>
    <dbReference type="NCBI Taxonomy" id="1763828"/>
    <lineage>
        <taxon>Bacteria</taxon>
        <taxon>Pseudomonadati</taxon>
        <taxon>Pseudomonadota</taxon>
        <taxon>Alphaproteobacteria</taxon>
        <taxon>Sphingomonadales</taxon>
        <taxon>Sphingomonadaceae</taxon>
        <taxon>Hankyongella</taxon>
    </lineage>
</organism>
<gene>
    <name evidence="5" type="ORF">E6W36_10355</name>
</gene>
<evidence type="ECO:0000256" key="2">
    <source>
        <dbReference type="ARBA" id="ARBA00022825"/>
    </source>
</evidence>
<dbReference type="PANTHER" id="PTHR22939">
    <property type="entry name" value="SERINE PROTEASE FAMILY S1C HTRA-RELATED"/>
    <property type="match status" value="1"/>
</dbReference>
<feature type="compositionally biased region" description="Polar residues" evidence="3">
    <location>
        <begin position="23"/>
        <end position="33"/>
    </location>
</feature>
<dbReference type="SUPFAM" id="SSF50156">
    <property type="entry name" value="PDZ domain-like"/>
    <property type="match status" value="1"/>
</dbReference>
<dbReference type="PROSITE" id="PS50106">
    <property type="entry name" value="PDZ"/>
    <property type="match status" value="1"/>
</dbReference>
<keyword evidence="2" id="KW-0378">Hydrolase</keyword>
<dbReference type="AlphaFoldDB" id="A0A4D7CBL1"/>
<keyword evidence="6" id="KW-1185">Reference proteome</keyword>
<dbReference type="KEGG" id="hgn:E6W36_10355"/>
<protein>
    <submittedName>
        <fullName evidence="5">PDZ domain-containing protein</fullName>
    </submittedName>
</protein>
<reference evidence="6" key="1">
    <citation type="submission" date="2019-04" db="EMBL/GenBank/DDBJ databases">
        <title>Complete genome sequence of Sphingomonas sp. W1-2-3.</title>
        <authorList>
            <person name="Im W.T."/>
        </authorList>
    </citation>
    <scope>NUCLEOTIDE SEQUENCE [LARGE SCALE GENOMIC DNA]</scope>
    <source>
        <strain evidence="6">W1-2-3</strain>
    </source>
</reference>
<evidence type="ECO:0000259" key="4">
    <source>
        <dbReference type="PROSITE" id="PS50106"/>
    </source>
</evidence>
<sequence length="127" mass="13739">MPRRHPGRCGRDPEAGAEKVAQPETTDNKSLGLTLQPLTSELRTQLKIDKSVQGVVVAKVDPNSDAASRGLRTGDVILQINQRAITSPQVAAEVINGVKKDGRSVVVILLQRDDDRLNVPVKLKADK</sequence>
<dbReference type="InterPro" id="IPR036034">
    <property type="entry name" value="PDZ_sf"/>
</dbReference>
<evidence type="ECO:0000256" key="3">
    <source>
        <dbReference type="SAM" id="MobiDB-lite"/>
    </source>
</evidence>
<evidence type="ECO:0000256" key="1">
    <source>
        <dbReference type="ARBA" id="ARBA00010541"/>
    </source>
</evidence>
<feature type="region of interest" description="Disordered" evidence="3">
    <location>
        <begin position="1"/>
        <end position="33"/>
    </location>
</feature>
<proteinExistence type="inferred from homology"/>
<dbReference type="SMART" id="SM00228">
    <property type="entry name" value="PDZ"/>
    <property type="match status" value="1"/>
</dbReference>
<accession>A0A4D7CBL1</accession>
<comment type="similarity">
    <text evidence="1">Belongs to the peptidase S1C family.</text>
</comment>
<dbReference type="Proteomes" id="UP000298714">
    <property type="component" value="Chromosome"/>
</dbReference>
<dbReference type="PANTHER" id="PTHR22939:SF129">
    <property type="entry name" value="SERINE PROTEASE HTRA2, MITOCHONDRIAL"/>
    <property type="match status" value="1"/>
</dbReference>
<name>A0A4D7CBL1_9SPHN</name>
<dbReference type="Gene3D" id="2.30.42.10">
    <property type="match status" value="1"/>
</dbReference>
<keyword evidence="2" id="KW-0720">Serine protease</keyword>
<keyword evidence="2" id="KW-0645">Protease</keyword>
<dbReference type="Pfam" id="PF13180">
    <property type="entry name" value="PDZ_2"/>
    <property type="match status" value="1"/>
</dbReference>
<evidence type="ECO:0000313" key="5">
    <source>
        <dbReference type="EMBL" id="QCI79796.1"/>
    </source>
</evidence>
<dbReference type="EMBL" id="CP039704">
    <property type="protein sequence ID" value="QCI79796.1"/>
    <property type="molecule type" value="Genomic_DNA"/>
</dbReference>
<evidence type="ECO:0000313" key="6">
    <source>
        <dbReference type="Proteomes" id="UP000298714"/>
    </source>
</evidence>